<protein>
    <submittedName>
        <fullName evidence="2">Terminase small subunit</fullName>
    </submittedName>
</protein>
<comment type="caution">
    <text evidence="2">The sequence shown here is derived from an EMBL/GenBank/DDBJ whole genome shotgun (WGS) entry which is preliminary data.</text>
</comment>
<evidence type="ECO:0000313" key="3">
    <source>
        <dbReference type="Proteomes" id="UP001286589"/>
    </source>
</evidence>
<dbReference type="InterPro" id="IPR005335">
    <property type="entry name" value="Terminase_ssu"/>
</dbReference>
<dbReference type="Gene3D" id="1.10.10.1400">
    <property type="entry name" value="Terminase, small subunit, N-terminal DNA-binding domain, HTH motif"/>
    <property type="match status" value="1"/>
</dbReference>
<accession>A0AB35RK56</accession>
<organism evidence="2 3">
    <name type="scientific">Phytobacter ursingii</name>
    <dbReference type="NCBI Taxonomy" id="1972431"/>
    <lineage>
        <taxon>Bacteria</taxon>
        <taxon>Pseudomonadati</taxon>
        <taxon>Pseudomonadota</taxon>
        <taxon>Gammaproteobacteria</taxon>
        <taxon>Enterobacterales</taxon>
        <taxon>Enterobacteriaceae</taxon>
        <taxon>Phytobacter</taxon>
    </lineage>
</organism>
<name>A0AB35RK56_9ENTR</name>
<evidence type="ECO:0000313" key="2">
    <source>
        <dbReference type="EMBL" id="MDV2861839.1"/>
    </source>
</evidence>
<feature type="region of interest" description="Disordered" evidence="1">
    <location>
        <begin position="169"/>
        <end position="193"/>
    </location>
</feature>
<dbReference type="RefSeq" id="WP_317101413.1">
    <property type="nucleotide sequence ID" value="NZ_JAWJAC010000003.1"/>
</dbReference>
<dbReference type="EMBL" id="JAWJAC010000003">
    <property type="protein sequence ID" value="MDV2861839.1"/>
    <property type="molecule type" value="Genomic_DNA"/>
</dbReference>
<dbReference type="AlphaFoldDB" id="A0AB35RK56"/>
<gene>
    <name evidence="2" type="ORF">R0H02_05095</name>
</gene>
<dbReference type="Pfam" id="PF03592">
    <property type="entry name" value="Terminase_2"/>
    <property type="match status" value="1"/>
</dbReference>
<evidence type="ECO:0000256" key="1">
    <source>
        <dbReference type="SAM" id="MobiDB-lite"/>
    </source>
</evidence>
<dbReference type="InterPro" id="IPR038713">
    <property type="entry name" value="Terminase_Gp1_N_sf"/>
</dbReference>
<sequence>MASKKLTAEQQQLFDALTPLQKKFALALIKGKNQTDAYRKAGGKAKGDNLRKAAHVLATNCDVQAFLKSVQGEIVDEAIMGREEALKRLTSLGRISLYDIAEFRNGVIGEDEDGQPVIQASWSFKDSALLTPEALAAISELTAGPQGLKIKMHDPKAAIKQLAEMQGWEAPKKSELSGPGGGPIQHEDMTDEQLKEALQELGYGRRKNQLEEKLDNS</sequence>
<dbReference type="GO" id="GO:0051276">
    <property type="term" value="P:chromosome organization"/>
    <property type="evidence" value="ECO:0007669"/>
    <property type="project" value="InterPro"/>
</dbReference>
<reference evidence="2 3" key="1">
    <citation type="submission" date="2023-10" db="EMBL/GenBank/DDBJ databases">
        <title>Phytobacter spp. The emergence of a new genus of hospital-origin enterobacteria encoding carbapenemases in Argentina.</title>
        <authorList>
            <person name="Vay C."/>
            <person name="Almuzara M."/>
            <person name="Traglia G.M."/>
            <person name="Campos J."/>
        </authorList>
    </citation>
    <scope>NUCLEOTIDE SEQUENCE [LARGE SCALE GENOMIC DNA]</scope>
    <source>
        <strain evidence="2 3">CVMA36</strain>
    </source>
</reference>
<proteinExistence type="predicted"/>
<keyword evidence="3" id="KW-1185">Reference proteome</keyword>
<dbReference type="Proteomes" id="UP001286589">
    <property type="component" value="Unassembled WGS sequence"/>
</dbReference>